<feature type="compositionally biased region" description="Acidic residues" evidence="1">
    <location>
        <begin position="64"/>
        <end position="75"/>
    </location>
</feature>
<feature type="region of interest" description="Disordered" evidence="1">
    <location>
        <begin position="56"/>
        <end position="75"/>
    </location>
</feature>
<reference evidence="3" key="1">
    <citation type="submission" date="2016-10" db="EMBL/GenBank/DDBJ databases">
        <authorList>
            <person name="Varghese N."/>
            <person name="Submissions S."/>
        </authorList>
    </citation>
    <scope>NUCLEOTIDE SEQUENCE [LARGE SCALE GENOMIC DNA]</scope>
    <source>
        <strain evidence="3">CGMCC 1.10121</strain>
    </source>
</reference>
<proteinExistence type="predicted"/>
<dbReference type="RefSeq" id="WP_089826848.1">
    <property type="nucleotide sequence ID" value="NZ_FODV01000014.1"/>
</dbReference>
<evidence type="ECO:0000313" key="3">
    <source>
        <dbReference type="Proteomes" id="UP000199126"/>
    </source>
</evidence>
<protein>
    <submittedName>
        <fullName evidence="2">Uncharacterized protein</fullName>
    </submittedName>
</protein>
<sequence length="75" mass="8162">MSKTANGRSAGLDEVSGKESPYPKNEDGHYICHRECVDGSACQQVVNLPGTACYDYFGQPPLQPDDEEDEPSTPE</sequence>
<accession>A0A1H8V7C3</accession>
<dbReference type="OrthoDB" id="385261at2157"/>
<keyword evidence="3" id="KW-1185">Reference proteome</keyword>
<gene>
    <name evidence="2" type="ORF">SAMN04487948_11460</name>
</gene>
<dbReference type="AlphaFoldDB" id="A0A1H8V7C3"/>
<organism evidence="2 3">
    <name type="scientific">Halogranum amylolyticum</name>
    <dbReference type="NCBI Taxonomy" id="660520"/>
    <lineage>
        <taxon>Archaea</taxon>
        <taxon>Methanobacteriati</taxon>
        <taxon>Methanobacteriota</taxon>
        <taxon>Stenosarchaea group</taxon>
        <taxon>Halobacteria</taxon>
        <taxon>Halobacteriales</taxon>
        <taxon>Haloferacaceae</taxon>
    </lineage>
</organism>
<dbReference type="EMBL" id="FODV01000014">
    <property type="protein sequence ID" value="SEP10698.1"/>
    <property type="molecule type" value="Genomic_DNA"/>
</dbReference>
<feature type="region of interest" description="Disordered" evidence="1">
    <location>
        <begin position="1"/>
        <end position="24"/>
    </location>
</feature>
<evidence type="ECO:0000313" key="2">
    <source>
        <dbReference type="EMBL" id="SEP10698.1"/>
    </source>
</evidence>
<evidence type="ECO:0000256" key="1">
    <source>
        <dbReference type="SAM" id="MobiDB-lite"/>
    </source>
</evidence>
<name>A0A1H8V7C3_9EURY</name>
<dbReference type="Proteomes" id="UP000199126">
    <property type="component" value="Unassembled WGS sequence"/>
</dbReference>